<evidence type="ECO:0000313" key="7">
    <source>
        <dbReference type="EMBL" id="KAJ8544766.1"/>
    </source>
</evidence>
<proteinExistence type="inferred from homology"/>
<keyword evidence="8" id="KW-1185">Reference proteome</keyword>
<dbReference type="AlphaFoldDB" id="A0A9Q1LVT8"/>
<dbReference type="PANTHER" id="PTHR19302">
    <property type="entry name" value="GAMMA TUBULIN COMPLEX PROTEIN"/>
    <property type="match status" value="1"/>
</dbReference>
<dbReference type="GO" id="GO:0051321">
    <property type="term" value="P:meiotic cell cycle"/>
    <property type="evidence" value="ECO:0007669"/>
    <property type="project" value="TreeGrafter"/>
</dbReference>
<feature type="domain" description="Gamma tubulin complex component C-terminal" evidence="6">
    <location>
        <begin position="2"/>
        <end position="76"/>
    </location>
</feature>
<keyword evidence="3 5" id="KW-0493">Microtubule</keyword>
<dbReference type="Gene3D" id="1.20.120.1900">
    <property type="entry name" value="Gamma-tubulin complex, C-terminal domain"/>
    <property type="match status" value="1"/>
</dbReference>
<keyword evidence="4 5" id="KW-0206">Cytoskeleton</keyword>
<dbReference type="GO" id="GO:0005874">
    <property type="term" value="C:microtubule"/>
    <property type="evidence" value="ECO:0007669"/>
    <property type="project" value="UniProtKB-KW"/>
</dbReference>
<comment type="function">
    <text evidence="5">Component of the gamma-tubulin ring complex (gTuRC) which mediates microtubule nucleation.</text>
</comment>
<evidence type="ECO:0000256" key="2">
    <source>
        <dbReference type="ARBA" id="ARBA00022490"/>
    </source>
</evidence>
<protein>
    <recommendedName>
        <fullName evidence="5">Gamma-tubulin complex component</fullName>
    </recommendedName>
</protein>
<comment type="similarity">
    <text evidence="1 5">Belongs to the TUBGCP family.</text>
</comment>
<dbReference type="GO" id="GO:0051225">
    <property type="term" value="P:spindle assembly"/>
    <property type="evidence" value="ECO:0007669"/>
    <property type="project" value="TreeGrafter"/>
</dbReference>
<dbReference type="Proteomes" id="UP001152561">
    <property type="component" value="Unassembled WGS sequence"/>
</dbReference>
<dbReference type="GO" id="GO:0007020">
    <property type="term" value="P:microtubule nucleation"/>
    <property type="evidence" value="ECO:0007669"/>
    <property type="project" value="InterPro"/>
</dbReference>
<evidence type="ECO:0000256" key="1">
    <source>
        <dbReference type="ARBA" id="ARBA00010337"/>
    </source>
</evidence>
<dbReference type="InterPro" id="IPR040457">
    <property type="entry name" value="GCP_C"/>
</dbReference>
<dbReference type="GO" id="GO:0043015">
    <property type="term" value="F:gamma-tubulin binding"/>
    <property type="evidence" value="ECO:0007669"/>
    <property type="project" value="InterPro"/>
</dbReference>
<dbReference type="PANTHER" id="PTHR19302:SF13">
    <property type="entry name" value="GAMMA-TUBULIN COMPLEX COMPONENT 2"/>
    <property type="match status" value="1"/>
</dbReference>
<reference evidence="8" key="1">
    <citation type="journal article" date="2023" name="Proc. Natl. Acad. Sci. U.S.A.">
        <title>Genomic and structural basis for evolution of tropane alkaloid biosynthesis.</title>
        <authorList>
            <person name="Wanga Y.-J."/>
            <person name="Taina T."/>
            <person name="Yua J.-Y."/>
            <person name="Lia J."/>
            <person name="Xua B."/>
            <person name="Chenc J."/>
            <person name="D'Auriad J.C."/>
            <person name="Huanga J.-P."/>
            <person name="Huanga S.-X."/>
        </authorList>
    </citation>
    <scope>NUCLEOTIDE SEQUENCE [LARGE SCALE GENOMIC DNA]</scope>
    <source>
        <strain evidence="8">cv. KIB-2019</strain>
    </source>
</reference>
<sequence>MLSRLQTAKSIDEVIQYHDFFLDTCLGECLPLSPTLLKKVEKLKLTCLQYAAATQRLITSSLDIADAEMLSNDFPSKEKYKNLKLRIPSQMLRLAPENVTVFGSVLKFAREFCWKFAFGGEVIKIQDSTS</sequence>
<dbReference type="GO" id="GO:0000930">
    <property type="term" value="C:gamma-tubulin complex"/>
    <property type="evidence" value="ECO:0007669"/>
    <property type="project" value="TreeGrafter"/>
</dbReference>
<accession>A0A9Q1LVT8</accession>
<dbReference type="GO" id="GO:0051011">
    <property type="term" value="F:microtubule minus-end binding"/>
    <property type="evidence" value="ECO:0007669"/>
    <property type="project" value="TreeGrafter"/>
</dbReference>
<comment type="subcellular location">
    <subcellularLocation>
        <location evidence="5">Cytoplasm</location>
        <location evidence="5">Cytoskeleton</location>
        <location evidence="5">Microtubule organizing center</location>
    </subcellularLocation>
</comment>
<keyword evidence="2 5" id="KW-0963">Cytoplasm</keyword>
<evidence type="ECO:0000313" key="8">
    <source>
        <dbReference type="Proteomes" id="UP001152561"/>
    </source>
</evidence>
<dbReference type="GO" id="GO:0000922">
    <property type="term" value="C:spindle pole"/>
    <property type="evidence" value="ECO:0007669"/>
    <property type="project" value="InterPro"/>
</dbReference>
<name>A0A9Q1LVT8_9SOLA</name>
<dbReference type="InterPro" id="IPR007259">
    <property type="entry name" value="GCP"/>
</dbReference>
<evidence type="ECO:0000256" key="5">
    <source>
        <dbReference type="RuleBase" id="RU363050"/>
    </source>
</evidence>
<gene>
    <name evidence="7" type="ORF">K7X08_017349</name>
</gene>
<evidence type="ECO:0000256" key="4">
    <source>
        <dbReference type="ARBA" id="ARBA00023212"/>
    </source>
</evidence>
<dbReference type="OrthoDB" id="1741404at2759"/>
<dbReference type="EMBL" id="JAJAGQ010000013">
    <property type="protein sequence ID" value="KAJ8544766.1"/>
    <property type="molecule type" value="Genomic_DNA"/>
</dbReference>
<evidence type="ECO:0000259" key="6">
    <source>
        <dbReference type="Pfam" id="PF04130"/>
    </source>
</evidence>
<dbReference type="Pfam" id="PF04130">
    <property type="entry name" value="GCP_C_terminal"/>
    <property type="match status" value="1"/>
</dbReference>
<dbReference type="GO" id="GO:0000278">
    <property type="term" value="P:mitotic cell cycle"/>
    <property type="evidence" value="ECO:0007669"/>
    <property type="project" value="TreeGrafter"/>
</dbReference>
<dbReference type="InterPro" id="IPR042241">
    <property type="entry name" value="GCP_C_sf"/>
</dbReference>
<organism evidence="7 8">
    <name type="scientific">Anisodus acutangulus</name>
    <dbReference type="NCBI Taxonomy" id="402998"/>
    <lineage>
        <taxon>Eukaryota</taxon>
        <taxon>Viridiplantae</taxon>
        <taxon>Streptophyta</taxon>
        <taxon>Embryophyta</taxon>
        <taxon>Tracheophyta</taxon>
        <taxon>Spermatophyta</taxon>
        <taxon>Magnoliopsida</taxon>
        <taxon>eudicotyledons</taxon>
        <taxon>Gunneridae</taxon>
        <taxon>Pentapetalae</taxon>
        <taxon>asterids</taxon>
        <taxon>lamiids</taxon>
        <taxon>Solanales</taxon>
        <taxon>Solanaceae</taxon>
        <taxon>Solanoideae</taxon>
        <taxon>Hyoscyameae</taxon>
        <taxon>Anisodus</taxon>
    </lineage>
</organism>
<comment type="caution">
    <text evidence="7">The sequence shown here is derived from an EMBL/GenBank/DDBJ whole genome shotgun (WGS) entry which is preliminary data.</text>
</comment>
<evidence type="ECO:0000256" key="3">
    <source>
        <dbReference type="ARBA" id="ARBA00022701"/>
    </source>
</evidence>
<dbReference type="GO" id="GO:0031122">
    <property type="term" value="P:cytoplasmic microtubule organization"/>
    <property type="evidence" value="ECO:0007669"/>
    <property type="project" value="TreeGrafter"/>
</dbReference>